<dbReference type="Pfam" id="PF07893">
    <property type="entry name" value="DUF1668"/>
    <property type="match status" value="1"/>
</dbReference>
<gene>
    <name evidence="2" type="ORF">M0R45_023138</name>
</gene>
<name>A0AAW1WM72_RUBAR</name>
<feature type="compositionally biased region" description="Acidic residues" evidence="1">
    <location>
        <begin position="409"/>
        <end position="428"/>
    </location>
</feature>
<dbReference type="Proteomes" id="UP001457282">
    <property type="component" value="Unassembled WGS sequence"/>
</dbReference>
<evidence type="ECO:0000256" key="1">
    <source>
        <dbReference type="SAM" id="MobiDB-lite"/>
    </source>
</evidence>
<protein>
    <submittedName>
        <fullName evidence="2">Uncharacterized protein</fullName>
    </submittedName>
</protein>
<reference evidence="2 3" key="1">
    <citation type="journal article" date="2023" name="G3 (Bethesda)">
        <title>A chromosome-length genome assembly and annotation of blackberry (Rubus argutus, cv. 'Hillquist').</title>
        <authorList>
            <person name="Bruna T."/>
            <person name="Aryal R."/>
            <person name="Dudchenko O."/>
            <person name="Sargent D.J."/>
            <person name="Mead D."/>
            <person name="Buti M."/>
            <person name="Cavallini A."/>
            <person name="Hytonen T."/>
            <person name="Andres J."/>
            <person name="Pham M."/>
            <person name="Weisz D."/>
            <person name="Mascagni F."/>
            <person name="Usai G."/>
            <person name="Natali L."/>
            <person name="Bassil N."/>
            <person name="Fernandez G.E."/>
            <person name="Lomsadze A."/>
            <person name="Armour M."/>
            <person name="Olukolu B."/>
            <person name="Poorten T."/>
            <person name="Britton C."/>
            <person name="Davik J."/>
            <person name="Ashrafi H."/>
            <person name="Aiden E.L."/>
            <person name="Borodovsky M."/>
            <person name="Worthington M."/>
        </authorList>
    </citation>
    <scope>NUCLEOTIDE SEQUENCE [LARGE SCALE GENOMIC DNA]</scope>
    <source>
        <strain evidence="2">PI 553951</strain>
    </source>
</reference>
<proteinExistence type="predicted"/>
<dbReference type="AlphaFoldDB" id="A0AAW1WM72"/>
<dbReference type="SUPFAM" id="SSF117281">
    <property type="entry name" value="Kelch motif"/>
    <property type="match status" value="1"/>
</dbReference>
<accession>A0AAW1WM72</accession>
<evidence type="ECO:0000313" key="2">
    <source>
        <dbReference type="EMBL" id="KAK9925876.1"/>
    </source>
</evidence>
<dbReference type="InterPro" id="IPR012871">
    <property type="entry name" value="DUF1668_ORYSA"/>
</dbReference>
<feature type="compositionally biased region" description="Basic residues" evidence="1">
    <location>
        <begin position="444"/>
        <end position="453"/>
    </location>
</feature>
<comment type="caution">
    <text evidence="2">The sequence shown here is derived from an EMBL/GenBank/DDBJ whole genome shotgun (WGS) entry which is preliminary data.</text>
</comment>
<feature type="region of interest" description="Disordered" evidence="1">
    <location>
        <begin position="407"/>
        <end position="453"/>
    </location>
</feature>
<dbReference type="InterPro" id="IPR015915">
    <property type="entry name" value="Kelch-typ_b-propeller"/>
</dbReference>
<dbReference type="EMBL" id="JBEDUW010000005">
    <property type="protein sequence ID" value="KAK9925876.1"/>
    <property type="molecule type" value="Genomic_DNA"/>
</dbReference>
<organism evidence="2 3">
    <name type="scientific">Rubus argutus</name>
    <name type="common">Southern blackberry</name>
    <dbReference type="NCBI Taxonomy" id="59490"/>
    <lineage>
        <taxon>Eukaryota</taxon>
        <taxon>Viridiplantae</taxon>
        <taxon>Streptophyta</taxon>
        <taxon>Embryophyta</taxon>
        <taxon>Tracheophyta</taxon>
        <taxon>Spermatophyta</taxon>
        <taxon>Magnoliopsida</taxon>
        <taxon>eudicotyledons</taxon>
        <taxon>Gunneridae</taxon>
        <taxon>Pentapetalae</taxon>
        <taxon>rosids</taxon>
        <taxon>fabids</taxon>
        <taxon>Rosales</taxon>
        <taxon>Rosaceae</taxon>
        <taxon>Rosoideae</taxon>
        <taxon>Rosoideae incertae sedis</taxon>
        <taxon>Rubus</taxon>
    </lineage>
</organism>
<keyword evidence="3" id="KW-1185">Reference proteome</keyword>
<sequence>MEVGAARSVYILVSYTAVKYTSGLYEVKVEEESGKVMGEKHQLLKPVANFFDKTKFQVPNYFVLESARFCSSSKLYLLINEGPQFAQGWTKGSTTTASSMAKAGSLRGYIFDTSSRSLDAFKPPQSLKRIAVVISAYDKLYHLADPICFPEIPKPSFERYDPNTDSWETLPPFPLYSKKNVDMEIVGYAVGYGCILVSINSPPQFMVFNVASRKWHKVNIPKHKSECCYYPFRGRAVIVGNTMYAMSIQYGKVIAFSLRMGSKSDGSAIYSLEKPSLLRGLKSGIKGDNTVYEQTEYLVHLGDLKFCLAQTIMDDLTTGRQPLWITTFRVINEEGGGRYIKTLHSTVRDVSIKGFGKGFGRFTVDFSFTPEGEDFEPKERGSVATMKQPKEESALISDASVEDKCVSVNEEESDSIKEEETEEEEMTIDELSTVDARQSAKGKGTAKKRGKKLSVFHRSLKVAKSGNKKRKRKNVS</sequence>
<feature type="region of interest" description="Disordered" evidence="1">
    <location>
        <begin position="373"/>
        <end position="394"/>
    </location>
</feature>
<evidence type="ECO:0000313" key="3">
    <source>
        <dbReference type="Proteomes" id="UP001457282"/>
    </source>
</evidence>